<dbReference type="Proteomes" id="UP000652477">
    <property type="component" value="Unassembled WGS sequence"/>
</dbReference>
<comment type="caution">
    <text evidence="2">The sequence shown here is derived from an EMBL/GenBank/DDBJ whole genome shotgun (WGS) entry which is preliminary data.</text>
</comment>
<evidence type="ECO:0000313" key="2">
    <source>
        <dbReference type="EMBL" id="MBC5688940.1"/>
    </source>
</evidence>
<keyword evidence="1" id="KW-0812">Transmembrane</keyword>
<dbReference type="AlphaFoldDB" id="A0A923LIK8"/>
<feature type="transmembrane region" description="Helical" evidence="1">
    <location>
        <begin position="20"/>
        <end position="43"/>
    </location>
</feature>
<keyword evidence="3" id="KW-1185">Reference proteome</keyword>
<keyword evidence="1" id="KW-1133">Transmembrane helix</keyword>
<organism evidence="2 3">
    <name type="scientific">Mediterraneibacter hominis</name>
    <dbReference type="NCBI Taxonomy" id="2763054"/>
    <lineage>
        <taxon>Bacteria</taxon>
        <taxon>Bacillati</taxon>
        <taxon>Bacillota</taxon>
        <taxon>Clostridia</taxon>
        <taxon>Lachnospirales</taxon>
        <taxon>Lachnospiraceae</taxon>
        <taxon>Mediterraneibacter</taxon>
    </lineage>
</organism>
<dbReference type="RefSeq" id="WP_186875522.1">
    <property type="nucleotide sequence ID" value="NZ_JACOPF010000001.1"/>
</dbReference>
<proteinExistence type="predicted"/>
<reference evidence="2" key="1">
    <citation type="submission" date="2020-08" db="EMBL/GenBank/DDBJ databases">
        <title>Genome public.</title>
        <authorList>
            <person name="Liu C."/>
            <person name="Sun Q."/>
        </authorList>
    </citation>
    <scope>NUCLEOTIDE SEQUENCE</scope>
    <source>
        <strain evidence="2">NSJ-55</strain>
    </source>
</reference>
<gene>
    <name evidence="2" type="ORF">H8S37_08380</name>
</gene>
<protein>
    <submittedName>
        <fullName evidence="2">Uncharacterized protein</fullName>
    </submittedName>
</protein>
<dbReference type="EMBL" id="JACOPF010000001">
    <property type="protein sequence ID" value="MBC5688940.1"/>
    <property type="molecule type" value="Genomic_DNA"/>
</dbReference>
<evidence type="ECO:0000313" key="3">
    <source>
        <dbReference type="Proteomes" id="UP000652477"/>
    </source>
</evidence>
<name>A0A923LIK8_9FIRM</name>
<keyword evidence="1" id="KW-0472">Membrane</keyword>
<sequence>MSEFMSNIPFLGSIYPFTPGTWVTVVFWWLLFLSIIAAAVISIKFMK</sequence>
<accession>A0A923LIK8</accession>
<evidence type="ECO:0000256" key="1">
    <source>
        <dbReference type="SAM" id="Phobius"/>
    </source>
</evidence>